<dbReference type="EMBL" id="CP002039">
    <property type="protein sequence ID" value="ADJ64228.1"/>
    <property type="molecule type" value="Genomic_DNA"/>
</dbReference>
<evidence type="ECO:0000313" key="10">
    <source>
        <dbReference type="Proteomes" id="UP000000329"/>
    </source>
</evidence>
<dbReference type="eggNOG" id="COG2148">
    <property type="taxonomic scope" value="Bacteria"/>
</dbReference>
<evidence type="ECO:0000256" key="3">
    <source>
        <dbReference type="ARBA" id="ARBA00022679"/>
    </source>
</evidence>
<keyword evidence="5 7" id="KW-1133">Transmembrane helix</keyword>
<evidence type="ECO:0000313" key="9">
    <source>
        <dbReference type="EMBL" id="ADJ64228.1"/>
    </source>
</evidence>
<evidence type="ECO:0000256" key="2">
    <source>
        <dbReference type="ARBA" id="ARBA00006464"/>
    </source>
</evidence>
<evidence type="ECO:0000256" key="4">
    <source>
        <dbReference type="ARBA" id="ARBA00022692"/>
    </source>
</evidence>
<sequence length="461" mass="51981">MFRISNHYVSKIVAVLLFIELGVLFAAGYLGVNLRFMGKPEYLSDFRQFWAPVGVTALSILLGMSAVGMYQRNIDENLRATLLRLMPSFGIALLVMMVVFYAAPELSLGRVLLVIVLLLSALGILCVRTIFFRLVNSPMLASPILFLGSSELVRDCMETSHQNLRNHKYNIVGTIPVAGEDSTLAMLVEPAGSLLETARKYKAEEIVVAVQNRRGGALRIQELLECKMKGVRVTDAAGFFEREACQIRLDSLHPSWLVFGSGFDQSLLRTFFKRSFDLITSCIMLPLLSPLMLGAAICIWLEDRGPVLYRQERVGKNNEHFMVLKFRSMRVDAEKAGTPQWASSGDPRITRVGNVMRKYRIDELPQLFNVLRGDMSFVGPRPERPYFVEQFAREITFYNVRHCVKPGITGWAQVRYKYGASKDDAVQKLQYDLYYVKNNSLFLDVLILIDTLSVVIFGAGT</sequence>
<keyword evidence="3 9" id="KW-0808">Transferase</keyword>
<dbReference type="InterPro" id="IPR003362">
    <property type="entry name" value="Bact_transf"/>
</dbReference>
<keyword evidence="6 7" id="KW-0472">Membrane</keyword>
<dbReference type="HOGENOM" id="CLU_024920_0_0_4"/>
<dbReference type="InterPro" id="IPR017464">
    <property type="entry name" value="Sugar_tfrase_EpsB_2"/>
</dbReference>
<feature type="transmembrane region" description="Helical" evidence="7">
    <location>
        <begin position="278"/>
        <end position="302"/>
    </location>
</feature>
<accession>D8IYP3</accession>
<keyword evidence="4 7" id="KW-0812">Transmembrane</keyword>
<dbReference type="GeneID" id="29389643"/>
<feature type="transmembrane region" description="Helical" evidence="7">
    <location>
        <begin position="50"/>
        <end position="70"/>
    </location>
</feature>
<evidence type="ECO:0000256" key="5">
    <source>
        <dbReference type="ARBA" id="ARBA00022989"/>
    </source>
</evidence>
<dbReference type="PANTHER" id="PTHR30576:SF21">
    <property type="entry name" value="UDP-GLUCOSE:UNDECAPRENYL-PHOSPHATE GLUCOSE-1-PHOSPHATE TRANSFERASE"/>
    <property type="match status" value="1"/>
</dbReference>
<protein>
    <submittedName>
        <fullName evidence="9">Lipopolysaccharide synthesis sugar transferase protein</fullName>
    </submittedName>
</protein>
<name>D8IYP3_HERSS</name>
<dbReference type="KEGG" id="hse:Hsero_2732"/>
<dbReference type="Pfam" id="PF02397">
    <property type="entry name" value="Bac_transf"/>
    <property type="match status" value="1"/>
</dbReference>
<feature type="transmembrane region" description="Helical" evidence="7">
    <location>
        <begin position="12"/>
        <end position="30"/>
    </location>
</feature>
<reference evidence="9 10" key="1">
    <citation type="submission" date="2010-04" db="EMBL/GenBank/DDBJ databases">
        <title>The genome of Herbaspirillum seropedicae SmR1, an endophytic, nitrogen-fixing, plant-growth promoting beta-Proteobacteria.</title>
        <authorList>
            <person name="Pedrosa F.O."/>
            <person name="Monteiro R.A."/>
            <person name="Wassem R."/>
            <person name="Cruz L.M."/>
            <person name="Ayub R.A."/>
            <person name="Colauto N.B."/>
            <person name="Fernandez M.A."/>
            <person name="Fungaro M.H.P."/>
            <person name="Grisard E.C."/>
            <person name="Hungria M."/>
            <person name="Madeira H.M.F."/>
            <person name="Nodari R.O."/>
            <person name="Osaku C.A."/>
            <person name="Petzl-Erler M.L."/>
            <person name="Terenzi H."/>
            <person name="Vieira L.G.E."/>
            <person name="Almeida M.I.M."/>
            <person name="Alves L.R."/>
            <person name="Arantes O.M.N."/>
            <person name="Balsanelli E."/>
            <person name="Barcellos F.G."/>
            <person name="Baura V.A."/>
            <person name="Binde D.R."/>
            <person name="Campo R.J."/>
            <person name="Chubatsu L.S."/>
            <person name="Chueire L.M.O."/>
            <person name="Ciferri R.R."/>
            <person name="Correa L.C."/>
            <person name="da Conceicao Silva J.L."/>
            <person name="Dabul A.N.G."/>
            <person name="Dambros B.P."/>
            <person name="Faoro H."/>
            <person name="Favetti A."/>
            <person name="Friedermann G."/>
            <person name="Furlaneto M.C."/>
            <person name="Gasques L.S."/>
            <person name="Gimenes C.C.T."/>
            <person name="Gioppo N.M.R."/>
            <person name="Glienke-Blanco C."/>
            <person name="Godoy L.P."/>
            <person name="Guerra M.P."/>
            <person name="Karp S."/>
            <person name="Kava-Cordeiro V."/>
            <person name="Margarido V.P."/>
            <person name="Mathioni S.M."/>
            <person name="Menck-Soares M.A."/>
            <person name="Murace N.K."/>
            <person name="Nicolas M.F."/>
            <person name="Oliveira C.E.C."/>
            <person name="Pagnan N.A.B."/>
            <person name="Pamphile J.A."/>
            <person name="Patussi E.V."/>
            <person name="Pereira L.F.P."/>
            <person name="Pereira-Ferrari L."/>
            <person name="Pinto F.G.S."/>
            <person name="Precoma C."/>
            <person name="Prioli A.J."/>
            <person name="Prioli S.M.A.P."/>
            <person name="Raittz R.T."/>
            <person name="Ramos H.J.O."/>
            <person name="Ribeiro E.M.S.F."/>
            <person name="Rigo L.U."/>
            <person name="Rocha C.L.M.S.C."/>
            <person name="Rocha S.N."/>
            <person name="Santos K."/>
            <person name="Satori D."/>
            <person name="Silva A.G."/>
            <person name="Simao R.C.G."/>
            <person name="Soares M.A.M."/>
            <person name="Souza E.M."/>
            <person name="Steffens M.B.R."/>
            <person name="Steindel M."/>
            <person name="Tadra-Sfeir M.Z."/>
            <person name="Takahashi E.K."/>
            <person name="Torres R.A."/>
            <person name="Valle J.S."/>
            <person name="Vernal J.I."/>
            <person name="Vilas-Boas L.A."/>
            <person name="Watanabe M.A.E."/>
            <person name="Weiss V.A."/>
            <person name="Yates M.A."/>
            <person name="Souza E.M."/>
        </authorList>
    </citation>
    <scope>NUCLEOTIDE SEQUENCE [LARGE SCALE GENOMIC DNA]</scope>
    <source>
        <strain evidence="9 10">SmR1</strain>
    </source>
</reference>
<evidence type="ECO:0000259" key="8">
    <source>
        <dbReference type="Pfam" id="PF02397"/>
    </source>
</evidence>
<feature type="domain" description="Bacterial sugar transferase" evidence="8">
    <location>
        <begin position="273"/>
        <end position="456"/>
    </location>
</feature>
<comment type="subcellular location">
    <subcellularLocation>
        <location evidence="1">Membrane</location>
        <topology evidence="1">Multi-pass membrane protein</topology>
    </subcellularLocation>
</comment>
<feature type="transmembrane region" description="Helical" evidence="7">
    <location>
        <begin position="82"/>
        <end position="103"/>
    </location>
</feature>
<feature type="transmembrane region" description="Helical" evidence="7">
    <location>
        <begin position="109"/>
        <end position="131"/>
    </location>
</feature>
<dbReference type="GO" id="GO:0016020">
    <property type="term" value="C:membrane"/>
    <property type="evidence" value="ECO:0007669"/>
    <property type="project" value="UniProtKB-SubCell"/>
</dbReference>
<keyword evidence="10" id="KW-1185">Reference proteome</keyword>
<dbReference type="GO" id="GO:0009242">
    <property type="term" value="P:colanic acid biosynthetic process"/>
    <property type="evidence" value="ECO:0007669"/>
    <property type="project" value="TreeGrafter"/>
</dbReference>
<dbReference type="RefSeq" id="WP_013234706.1">
    <property type="nucleotide sequence ID" value="NC_014323.1"/>
</dbReference>
<evidence type="ECO:0000256" key="7">
    <source>
        <dbReference type="SAM" id="Phobius"/>
    </source>
</evidence>
<comment type="similarity">
    <text evidence="2">Belongs to the bacterial sugar transferase family.</text>
</comment>
<gene>
    <name evidence="9" type="primary">wcaJ</name>
    <name evidence="9" type="ordered locus">Hsero_2732</name>
</gene>
<dbReference type="Proteomes" id="UP000000329">
    <property type="component" value="Chromosome"/>
</dbReference>
<dbReference type="OrthoDB" id="9808602at2"/>
<dbReference type="PANTHER" id="PTHR30576">
    <property type="entry name" value="COLANIC BIOSYNTHESIS UDP-GLUCOSE LIPID CARRIER TRANSFERASE"/>
    <property type="match status" value="1"/>
</dbReference>
<dbReference type="NCBIfam" id="TIGR03025">
    <property type="entry name" value="EPS_sugtrans"/>
    <property type="match status" value="1"/>
</dbReference>
<evidence type="ECO:0000256" key="6">
    <source>
        <dbReference type="ARBA" id="ARBA00023136"/>
    </source>
</evidence>
<dbReference type="GO" id="GO:0089702">
    <property type="term" value="F:undecaprenyl-phosphate glucose phosphotransferase activity"/>
    <property type="evidence" value="ECO:0007669"/>
    <property type="project" value="TreeGrafter"/>
</dbReference>
<dbReference type="STRING" id="757424.Hsero_2732"/>
<dbReference type="NCBIfam" id="TIGR03013">
    <property type="entry name" value="EpsB_2"/>
    <property type="match status" value="1"/>
</dbReference>
<evidence type="ECO:0000256" key="1">
    <source>
        <dbReference type="ARBA" id="ARBA00004141"/>
    </source>
</evidence>
<dbReference type="InterPro" id="IPR017475">
    <property type="entry name" value="EPS_sugar_tfrase"/>
</dbReference>
<proteinExistence type="inferred from homology"/>
<organism evidence="9 10">
    <name type="scientific">Herbaspirillum seropedicae (strain SmR1)</name>
    <dbReference type="NCBI Taxonomy" id="757424"/>
    <lineage>
        <taxon>Bacteria</taxon>
        <taxon>Pseudomonadati</taxon>
        <taxon>Pseudomonadota</taxon>
        <taxon>Betaproteobacteria</taxon>
        <taxon>Burkholderiales</taxon>
        <taxon>Oxalobacteraceae</taxon>
        <taxon>Herbaspirillum</taxon>
    </lineage>
</organism>
<dbReference type="AlphaFoldDB" id="D8IYP3"/>